<accession>A0ABT5LFF9</accession>
<proteinExistence type="predicted"/>
<organism evidence="1 2">
    <name type="scientific">Xenorhabdus yunnanensis</name>
    <dbReference type="NCBI Taxonomy" id="3025878"/>
    <lineage>
        <taxon>Bacteria</taxon>
        <taxon>Pseudomonadati</taxon>
        <taxon>Pseudomonadota</taxon>
        <taxon>Gammaproteobacteria</taxon>
        <taxon>Enterobacterales</taxon>
        <taxon>Morganellaceae</taxon>
        <taxon>Xenorhabdus</taxon>
    </lineage>
</organism>
<evidence type="ECO:0000313" key="2">
    <source>
        <dbReference type="Proteomes" id="UP001217178"/>
    </source>
</evidence>
<evidence type="ECO:0000313" key="1">
    <source>
        <dbReference type="EMBL" id="MDC9589838.1"/>
    </source>
</evidence>
<dbReference type="EMBL" id="JAQRFI010000022">
    <property type="protein sequence ID" value="MDC9589838.1"/>
    <property type="molecule type" value="Genomic_DNA"/>
</dbReference>
<protein>
    <submittedName>
        <fullName evidence="1">Uncharacterized protein</fullName>
    </submittedName>
</protein>
<dbReference type="Proteomes" id="UP001217178">
    <property type="component" value="Unassembled WGS sequence"/>
</dbReference>
<reference evidence="1 2" key="1">
    <citation type="submission" date="2023-02" db="EMBL/GenBank/DDBJ databases">
        <title>Entomopathogenic bacteria.</title>
        <authorList>
            <person name="Machado R.A."/>
        </authorList>
    </citation>
    <scope>NUCLEOTIDE SEQUENCE [LARGE SCALE GENOMIC DNA]</scope>
    <source>
        <strain evidence="1 2">XENO-10</strain>
    </source>
</reference>
<keyword evidence="2" id="KW-1185">Reference proteome</keyword>
<gene>
    <name evidence="1" type="ORF">PSI23_11140</name>
</gene>
<sequence>MITDEQYRGINRLRNHVIGRHIRWFLEAQLAQAREQYEAYPATEERRRLLQAYKTVLRVLFITPMEKL</sequence>
<dbReference type="RefSeq" id="WP_273555154.1">
    <property type="nucleotide sequence ID" value="NZ_JAQRFI010000022.1"/>
</dbReference>
<name>A0ABT5LFF9_9GAMM</name>
<comment type="caution">
    <text evidence="1">The sequence shown here is derived from an EMBL/GenBank/DDBJ whole genome shotgun (WGS) entry which is preliminary data.</text>
</comment>